<evidence type="ECO:0000313" key="2">
    <source>
        <dbReference type="Proteomes" id="UP000480246"/>
    </source>
</evidence>
<proteinExistence type="predicted"/>
<dbReference type="OrthoDB" id="1701539at2"/>
<reference evidence="1 2" key="1">
    <citation type="submission" date="2019-10" db="EMBL/GenBank/DDBJ databases">
        <title>Gracilibacillus sp. nov. isolated from rice seeds.</title>
        <authorList>
            <person name="He S."/>
        </authorList>
    </citation>
    <scope>NUCLEOTIDE SEQUENCE [LARGE SCALE GENOMIC DNA]</scope>
    <source>
        <strain evidence="1 2">TD8</strain>
    </source>
</reference>
<gene>
    <name evidence="1" type="ORF">F9U64_18995</name>
</gene>
<accession>A0A7C8L1E7</accession>
<dbReference type="EMBL" id="WEID01000099">
    <property type="protein sequence ID" value="KAB8126909.1"/>
    <property type="molecule type" value="Genomic_DNA"/>
</dbReference>
<evidence type="ECO:0000313" key="1">
    <source>
        <dbReference type="EMBL" id="KAB8126909.1"/>
    </source>
</evidence>
<dbReference type="AlphaFoldDB" id="A0A7C8L1E7"/>
<dbReference type="Proteomes" id="UP000480246">
    <property type="component" value="Unassembled WGS sequence"/>
</dbReference>
<comment type="caution">
    <text evidence="1">The sequence shown here is derived from an EMBL/GenBank/DDBJ whole genome shotgun (WGS) entry which is preliminary data.</text>
</comment>
<keyword evidence="2" id="KW-1185">Reference proteome</keyword>
<sequence>MTPILLVDALVKRIKQIVHDFDLETKKDDLTKTPEVYAGYLPPKLKSREEDDFPYILVRFLTESDNENDVASIRLIIGTFSEDEQDGWRDPLNIATRIKIALKKSPALDSFSLRDRIKIELFEEQPYPYWFAMMDMDFDMPQVQLDWSENGLDY</sequence>
<protein>
    <submittedName>
        <fullName evidence="1">Uncharacterized protein</fullName>
    </submittedName>
</protein>
<name>A0A7C8L1E7_9BACI</name>
<dbReference type="RefSeq" id="WP_153406457.1">
    <property type="nucleotide sequence ID" value="NZ_ML762446.1"/>
</dbReference>
<organism evidence="1 2">
    <name type="scientific">Gracilibacillus oryzae</name>
    <dbReference type="NCBI Taxonomy" id="1672701"/>
    <lineage>
        <taxon>Bacteria</taxon>
        <taxon>Bacillati</taxon>
        <taxon>Bacillota</taxon>
        <taxon>Bacilli</taxon>
        <taxon>Bacillales</taxon>
        <taxon>Bacillaceae</taxon>
        <taxon>Gracilibacillus</taxon>
    </lineage>
</organism>